<sequence>MKIDWRAAFQIAAVYIGTVVGAGFATGREIVEFFSRFGLYGLGGILIAGYLLIFLGSQLLRVAAFIGASSYEQFNEYLFGKLFGRLINLLMFLMLIGVGAVMLSGAGAVFEEQLGMSKHTGVFITLLLTAAVMAVGMKGLFAVNVFVVPMMIIFSFILLYFSMQLPNVLSNVAKMSESAKWWEVIFSPVSYTAFNLSLAQAVLVPVAAEIKNDRTLKWGGILGGLGLTVILLSSHLTLVMLPEIEAYEIPMAVIMKDLAPGLYWVFLVIIYGEIFTSIIGNMFGLDRQIQGYVRVPRLLTVTAIFIVSYVISMVNYGTLLSYLYPIFGYISIIFVIFLWMKPLPAAGGRRK</sequence>
<evidence type="ECO:0000313" key="3">
    <source>
        <dbReference type="Proteomes" id="UP000265816"/>
    </source>
</evidence>
<feature type="transmembrane region" description="Helical" evidence="1">
    <location>
        <begin position="261"/>
        <end position="283"/>
    </location>
</feature>
<feature type="transmembrane region" description="Helical" evidence="1">
    <location>
        <begin position="181"/>
        <end position="206"/>
    </location>
</feature>
<organism evidence="2 3">
    <name type="scientific">Mesobacillus zeae</name>
    <dbReference type="NCBI Taxonomy" id="1917180"/>
    <lineage>
        <taxon>Bacteria</taxon>
        <taxon>Bacillati</taxon>
        <taxon>Bacillota</taxon>
        <taxon>Bacilli</taxon>
        <taxon>Bacillales</taxon>
        <taxon>Bacillaceae</taxon>
        <taxon>Mesobacillus</taxon>
    </lineage>
</organism>
<evidence type="ECO:0000256" key="1">
    <source>
        <dbReference type="SAM" id="Phobius"/>
    </source>
</evidence>
<gene>
    <name evidence="2" type="ORF">D1970_02925</name>
</gene>
<keyword evidence="3" id="KW-1185">Reference proteome</keyword>
<feature type="transmembrane region" description="Helical" evidence="1">
    <location>
        <begin position="141"/>
        <end position="161"/>
    </location>
</feature>
<feature type="transmembrane region" description="Helical" evidence="1">
    <location>
        <begin position="37"/>
        <end position="66"/>
    </location>
</feature>
<feature type="transmembrane region" description="Helical" evidence="1">
    <location>
        <begin position="116"/>
        <end position="134"/>
    </location>
</feature>
<feature type="transmembrane region" description="Helical" evidence="1">
    <location>
        <begin position="86"/>
        <end position="110"/>
    </location>
</feature>
<dbReference type="EMBL" id="QWVT01000008">
    <property type="protein sequence ID" value="RID87811.1"/>
    <property type="molecule type" value="Genomic_DNA"/>
</dbReference>
<dbReference type="InterPro" id="IPR038728">
    <property type="entry name" value="YkvI-like"/>
</dbReference>
<comment type="caution">
    <text evidence="2">The sequence shown here is derived from an EMBL/GenBank/DDBJ whole genome shotgun (WGS) entry which is preliminary data.</text>
</comment>
<dbReference type="Proteomes" id="UP000265816">
    <property type="component" value="Unassembled WGS sequence"/>
</dbReference>
<dbReference type="Gene3D" id="1.20.1730.10">
    <property type="entry name" value="Sodium/glucose cotransporter"/>
    <property type="match status" value="1"/>
</dbReference>
<dbReference type="PANTHER" id="PTHR37814">
    <property type="entry name" value="CONSERVED MEMBRANE PROTEIN"/>
    <property type="match status" value="1"/>
</dbReference>
<feature type="transmembrane region" description="Helical" evidence="1">
    <location>
        <begin position="322"/>
        <end position="340"/>
    </location>
</feature>
<keyword evidence="1" id="KW-0472">Membrane</keyword>
<dbReference type="RefSeq" id="WP_119111383.1">
    <property type="nucleotide sequence ID" value="NZ_CBCSEO010000001.1"/>
</dbReference>
<accession>A0A398BEW9</accession>
<keyword evidence="1" id="KW-0812">Transmembrane</keyword>
<name>A0A398BEW9_9BACI</name>
<reference evidence="2 3" key="1">
    <citation type="submission" date="2018-08" db="EMBL/GenBank/DDBJ databases">
        <title>Bacillus jemisoniae sp. nov., Bacillus chryseoplanitiae sp. nov., Bacillus resnikiae sp. nov., and Bacillus frankliniae sp. nov., isolated from Viking spacecraft and associated surfaces.</title>
        <authorList>
            <person name="Seuylemezian A."/>
            <person name="Vaishampayan P."/>
        </authorList>
    </citation>
    <scope>NUCLEOTIDE SEQUENCE [LARGE SCALE GENOMIC DNA]</scope>
    <source>
        <strain evidence="2 3">JJ-247</strain>
    </source>
</reference>
<feature type="transmembrane region" description="Helical" evidence="1">
    <location>
        <begin position="218"/>
        <end position="241"/>
    </location>
</feature>
<dbReference type="OrthoDB" id="4424890at2"/>
<evidence type="ECO:0000313" key="2">
    <source>
        <dbReference type="EMBL" id="RID87811.1"/>
    </source>
</evidence>
<proteinExistence type="predicted"/>
<feature type="transmembrane region" description="Helical" evidence="1">
    <location>
        <begin position="7"/>
        <end position="25"/>
    </location>
</feature>
<protein>
    <submittedName>
        <fullName evidence="2">Uncharacterized protein</fullName>
    </submittedName>
</protein>
<dbReference type="PANTHER" id="PTHR37814:SF1">
    <property type="entry name" value="MEMBRANE PROTEIN"/>
    <property type="match status" value="1"/>
</dbReference>
<feature type="transmembrane region" description="Helical" evidence="1">
    <location>
        <begin position="295"/>
        <end position="316"/>
    </location>
</feature>
<dbReference type="AlphaFoldDB" id="A0A398BEW9"/>
<dbReference type="InterPro" id="IPR038377">
    <property type="entry name" value="Na/Glc_symporter_sf"/>
</dbReference>
<keyword evidence="1" id="KW-1133">Transmembrane helix</keyword>